<dbReference type="InParanoid" id="A0A1Y2LLT1"/>
<organism evidence="18 19">
    <name type="scientific">Epicoccum nigrum</name>
    <name type="common">Soil fungus</name>
    <name type="synonym">Epicoccum purpurascens</name>
    <dbReference type="NCBI Taxonomy" id="105696"/>
    <lineage>
        <taxon>Eukaryota</taxon>
        <taxon>Fungi</taxon>
        <taxon>Dikarya</taxon>
        <taxon>Ascomycota</taxon>
        <taxon>Pezizomycotina</taxon>
        <taxon>Dothideomycetes</taxon>
        <taxon>Pleosporomycetidae</taxon>
        <taxon>Pleosporales</taxon>
        <taxon>Pleosporineae</taxon>
        <taxon>Didymellaceae</taxon>
        <taxon>Epicoccum</taxon>
    </lineage>
</organism>
<gene>
    <name evidence="18" type="ORF">B5807_09383</name>
</gene>
<evidence type="ECO:0000256" key="15">
    <source>
        <dbReference type="ARBA" id="ARBA00031387"/>
    </source>
</evidence>
<evidence type="ECO:0000313" key="18">
    <source>
        <dbReference type="EMBL" id="OSS44934.1"/>
    </source>
</evidence>
<evidence type="ECO:0000256" key="1">
    <source>
        <dbReference type="ARBA" id="ARBA00003195"/>
    </source>
</evidence>
<protein>
    <recommendedName>
        <fullName evidence="4">NADH dehydrogenase [ubiquinone] 1 beta subcomplex subunit 11, mitochondrial</fullName>
    </recommendedName>
    <alternativeName>
        <fullName evidence="15">Complex I-ESSS</fullName>
    </alternativeName>
    <alternativeName>
        <fullName evidence="14">NADH-ubiquinone oxidoreductase ESSS subunit</fullName>
    </alternativeName>
</protein>
<feature type="transmembrane region" description="Helical" evidence="17">
    <location>
        <begin position="74"/>
        <end position="92"/>
    </location>
</feature>
<dbReference type="OrthoDB" id="2147978at2759"/>
<evidence type="ECO:0000256" key="14">
    <source>
        <dbReference type="ARBA" id="ARBA00030753"/>
    </source>
</evidence>
<comment type="subunit">
    <text evidence="16">Complex I is composed of 45 different subunits. Interacts with BCAP31.</text>
</comment>
<evidence type="ECO:0000256" key="4">
    <source>
        <dbReference type="ARBA" id="ARBA00018632"/>
    </source>
</evidence>
<evidence type="ECO:0000256" key="6">
    <source>
        <dbReference type="ARBA" id="ARBA00022660"/>
    </source>
</evidence>
<name>A0A1Y2LLT1_EPING</name>
<evidence type="ECO:0000256" key="7">
    <source>
        <dbReference type="ARBA" id="ARBA00022692"/>
    </source>
</evidence>
<keyword evidence="6" id="KW-0679">Respiratory chain</keyword>
<keyword evidence="19" id="KW-1185">Reference proteome</keyword>
<keyword evidence="7 17" id="KW-0812">Transmembrane</keyword>
<proteinExistence type="inferred from homology"/>
<evidence type="ECO:0000256" key="17">
    <source>
        <dbReference type="SAM" id="Phobius"/>
    </source>
</evidence>
<keyword evidence="5" id="KW-0813">Transport</keyword>
<evidence type="ECO:0000256" key="9">
    <source>
        <dbReference type="ARBA" id="ARBA00022946"/>
    </source>
</evidence>
<dbReference type="OMA" id="KPEAEGW"/>
<dbReference type="Proteomes" id="UP000193240">
    <property type="component" value="Unassembled WGS sequence"/>
</dbReference>
<evidence type="ECO:0000256" key="5">
    <source>
        <dbReference type="ARBA" id="ARBA00022448"/>
    </source>
</evidence>
<evidence type="ECO:0000313" key="19">
    <source>
        <dbReference type="Proteomes" id="UP000193240"/>
    </source>
</evidence>
<dbReference type="Pfam" id="PF10183">
    <property type="entry name" value="ESSS"/>
    <property type="match status" value="1"/>
</dbReference>
<evidence type="ECO:0000256" key="2">
    <source>
        <dbReference type="ARBA" id="ARBA00004434"/>
    </source>
</evidence>
<evidence type="ECO:0000256" key="12">
    <source>
        <dbReference type="ARBA" id="ARBA00023128"/>
    </source>
</evidence>
<comment type="similarity">
    <text evidence="3">Belongs to the complex I NDUFB11 subunit family.</text>
</comment>
<sequence>MSAPRALRSIARPASTLLRAAPLARAPTPIAARGFSQSLAKRGGGGDHHYDPPSGWLFGVKPGEKYQKEGWENVTFYVFVPMMVLFVGVYAFKPDTSIQTWALEEARRRLEAEGILADPDVKKD</sequence>
<keyword evidence="9" id="KW-0809">Transit peptide</keyword>
<dbReference type="GO" id="GO:0005743">
    <property type="term" value="C:mitochondrial inner membrane"/>
    <property type="evidence" value="ECO:0007669"/>
    <property type="project" value="UniProtKB-SubCell"/>
</dbReference>
<accession>A0A1Y2LLT1</accession>
<evidence type="ECO:0000256" key="8">
    <source>
        <dbReference type="ARBA" id="ARBA00022792"/>
    </source>
</evidence>
<comment type="function">
    <text evidence="1">Accessory subunit of the mitochondrial membrane respiratory chain NADH dehydrogenase (Complex I), that is believed not to be involved in catalysis. Complex I functions in the transfer of electrons from NADH to the respiratory chain. The immediate electron acceptor for the enzyme is believed to be ubiquinone.</text>
</comment>
<reference evidence="18 19" key="1">
    <citation type="journal article" date="2017" name="Genome Announc.">
        <title>Genome sequence of the saprophytic ascomycete Epicoccum nigrum ICMP 19927 strain isolated from New Zealand.</title>
        <authorList>
            <person name="Fokin M."/>
            <person name="Fleetwood D."/>
            <person name="Weir B.S."/>
            <person name="Villas-Boas S.G."/>
        </authorList>
    </citation>
    <scope>NUCLEOTIDE SEQUENCE [LARGE SCALE GENOMIC DNA]</scope>
    <source>
        <strain evidence="18 19">ICMP 19927</strain>
    </source>
</reference>
<dbReference type="EMBL" id="KZ107855">
    <property type="protein sequence ID" value="OSS44934.1"/>
    <property type="molecule type" value="Genomic_DNA"/>
</dbReference>
<evidence type="ECO:0000256" key="10">
    <source>
        <dbReference type="ARBA" id="ARBA00022982"/>
    </source>
</evidence>
<evidence type="ECO:0000256" key="16">
    <source>
        <dbReference type="ARBA" id="ARBA00046528"/>
    </source>
</evidence>
<keyword evidence="12" id="KW-0496">Mitochondrion</keyword>
<dbReference type="PANTHER" id="PTHR40637:SF1">
    <property type="entry name" value="ESSS SUBUNIT OF NADH:UBIQUINONE OXIDOREDUCTASE (COMPLEX I) PROTEIN"/>
    <property type="match status" value="1"/>
</dbReference>
<evidence type="ECO:0000256" key="13">
    <source>
        <dbReference type="ARBA" id="ARBA00023136"/>
    </source>
</evidence>
<evidence type="ECO:0000256" key="3">
    <source>
        <dbReference type="ARBA" id="ARBA00008915"/>
    </source>
</evidence>
<comment type="subcellular location">
    <subcellularLocation>
        <location evidence="2">Mitochondrion inner membrane</location>
        <topology evidence="2">Single-pass membrane protein</topology>
    </subcellularLocation>
</comment>
<keyword evidence="10" id="KW-0249">Electron transport</keyword>
<dbReference type="PANTHER" id="PTHR40637">
    <property type="entry name" value="ESSS SUBUNIT OF NADH:UBIQUINONE OXIDOREDUCTASE (COMPLEX I) PROTEIN"/>
    <property type="match status" value="1"/>
</dbReference>
<keyword evidence="11 17" id="KW-1133">Transmembrane helix</keyword>
<keyword evidence="8" id="KW-0999">Mitochondrion inner membrane</keyword>
<dbReference type="AlphaFoldDB" id="A0A1Y2LLT1"/>
<keyword evidence="13 17" id="KW-0472">Membrane</keyword>
<evidence type="ECO:0000256" key="11">
    <source>
        <dbReference type="ARBA" id="ARBA00022989"/>
    </source>
</evidence>
<dbReference type="STRING" id="105696.A0A1Y2LLT1"/>
<dbReference type="InterPro" id="IPR019329">
    <property type="entry name" value="NADH_UbQ_OxRdtase_ESSS_su"/>
</dbReference>